<sequence>MLTLLRRHEFTKPVWDGAKASTNPFVNILRVPIHRKRVPIHLLISF</sequence>
<accession>A0A2X0S6C3</accession>
<reference evidence="2" key="1">
    <citation type="submission" date="2018-04" db="EMBL/GenBank/DDBJ databases">
        <authorList>
            <person name="Illikoud N."/>
        </authorList>
    </citation>
    <scope>NUCLEOTIDE SEQUENCE [LARGE SCALE GENOMIC DNA]</scope>
</reference>
<dbReference type="AlphaFoldDB" id="A0A2X0S6C3"/>
<organism evidence="1 2">
    <name type="scientific">Brochothrix thermosphacta</name>
    <name type="common">Microbacterium thermosphactum</name>
    <dbReference type="NCBI Taxonomy" id="2756"/>
    <lineage>
        <taxon>Bacteria</taxon>
        <taxon>Bacillati</taxon>
        <taxon>Bacillota</taxon>
        <taxon>Bacilli</taxon>
        <taxon>Bacillales</taxon>
        <taxon>Listeriaceae</taxon>
        <taxon>Brochothrix</taxon>
    </lineage>
</organism>
<protein>
    <submittedName>
        <fullName evidence="1">Uncharacterized protein</fullName>
    </submittedName>
</protein>
<gene>
    <name evidence="1" type="ORF">BTBSAS_170014</name>
</gene>
<proteinExistence type="predicted"/>
<evidence type="ECO:0000313" key="2">
    <source>
        <dbReference type="Proteomes" id="UP000270190"/>
    </source>
</evidence>
<dbReference type="Proteomes" id="UP000270190">
    <property type="component" value="Unassembled WGS sequence"/>
</dbReference>
<dbReference type="EMBL" id="OUNC01000009">
    <property type="protein sequence ID" value="SPP27621.1"/>
    <property type="molecule type" value="Genomic_DNA"/>
</dbReference>
<evidence type="ECO:0000313" key="1">
    <source>
        <dbReference type="EMBL" id="SPP27621.1"/>
    </source>
</evidence>
<name>A0A2X0S6C3_BROTH</name>